<comment type="subunit">
    <text evidence="8">Oligomerizes as a right-handed, spiral filament on DNA at oriC.</text>
</comment>
<dbReference type="Pfam" id="PF08299">
    <property type="entry name" value="Bac_DnaA_C"/>
    <property type="match status" value="1"/>
</dbReference>
<feature type="binding site" evidence="8">
    <location>
        <position position="183"/>
    </location>
    <ligand>
        <name>ATP</name>
        <dbReference type="ChEBI" id="CHEBI:30616"/>
    </ligand>
</feature>
<dbReference type="EMBL" id="JAYKOT010000001">
    <property type="protein sequence ID" value="MEB3428695.1"/>
    <property type="molecule type" value="Genomic_DNA"/>
</dbReference>
<dbReference type="InterPro" id="IPR020591">
    <property type="entry name" value="Chromosome_initiator_DnaA-like"/>
</dbReference>
<evidence type="ECO:0000259" key="12">
    <source>
        <dbReference type="SMART" id="SM00382"/>
    </source>
</evidence>
<dbReference type="RefSeq" id="WP_324618728.1">
    <property type="nucleotide sequence ID" value="NZ_JAYKOT010000001.1"/>
</dbReference>
<dbReference type="PROSITE" id="PS01008">
    <property type="entry name" value="DNAA"/>
    <property type="match status" value="1"/>
</dbReference>
<feature type="binding site" evidence="8">
    <location>
        <position position="186"/>
    </location>
    <ligand>
        <name>ATP</name>
        <dbReference type="ChEBI" id="CHEBI:30616"/>
    </ligand>
</feature>
<evidence type="ECO:0000256" key="8">
    <source>
        <dbReference type="HAMAP-Rule" id="MF_00377"/>
    </source>
</evidence>
<dbReference type="GO" id="GO:0006270">
    <property type="term" value="P:DNA replication initiation"/>
    <property type="evidence" value="ECO:0007669"/>
    <property type="project" value="UniProtKB-UniRule"/>
</dbReference>
<dbReference type="InterPro" id="IPR024633">
    <property type="entry name" value="DnaA_N_dom"/>
</dbReference>
<evidence type="ECO:0000313" key="15">
    <source>
        <dbReference type="Proteomes" id="UP001357733"/>
    </source>
</evidence>
<dbReference type="GO" id="GO:0005886">
    <property type="term" value="C:plasma membrane"/>
    <property type="evidence" value="ECO:0007669"/>
    <property type="project" value="TreeGrafter"/>
</dbReference>
<proteinExistence type="inferred from homology"/>
<dbReference type="PANTHER" id="PTHR30050:SF2">
    <property type="entry name" value="CHROMOSOMAL REPLICATION INITIATOR PROTEIN DNAA"/>
    <property type="match status" value="1"/>
</dbReference>
<dbReference type="Proteomes" id="UP001357733">
    <property type="component" value="Unassembled WGS sequence"/>
</dbReference>
<feature type="binding site" evidence="8">
    <location>
        <position position="185"/>
    </location>
    <ligand>
        <name>ATP</name>
        <dbReference type="ChEBI" id="CHEBI:30616"/>
    </ligand>
</feature>
<dbReference type="InterPro" id="IPR038454">
    <property type="entry name" value="DnaA_N_sf"/>
</dbReference>
<dbReference type="AlphaFoldDB" id="A0AAW9MRV3"/>
<reference evidence="14 15" key="1">
    <citation type="submission" date="2024-01" db="EMBL/GenBank/DDBJ databases">
        <title>Complete genome sequence of Citroniella saccharovorans strain M6.X9, isolated from human fecal sample.</title>
        <authorList>
            <person name="Cheng G."/>
            <person name="Westerholm M."/>
            <person name="Schnurer A."/>
        </authorList>
    </citation>
    <scope>NUCLEOTIDE SEQUENCE [LARGE SCALE GENOMIC DNA]</scope>
    <source>
        <strain evidence="14 15">DSM 29873</strain>
    </source>
</reference>
<dbReference type="GO" id="GO:0003688">
    <property type="term" value="F:DNA replication origin binding"/>
    <property type="evidence" value="ECO:0007669"/>
    <property type="project" value="UniProtKB-UniRule"/>
</dbReference>
<dbReference type="Pfam" id="PF11638">
    <property type="entry name" value="DnaA_N"/>
    <property type="match status" value="1"/>
</dbReference>
<protein>
    <recommendedName>
        <fullName evidence="8 9">Chromosomal replication initiator protein DnaA</fullName>
    </recommendedName>
</protein>
<dbReference type="GO" id="GO:0006275">
    <property type="term" value="P:regulation of DNA replication"/>
    <property type="evidence" value="ECO:0007669"/>
    <property type="project" value="UniProtKB-UniRule"/>
</dbReference>
<feature type="domain" description="Chromosomal replication initiator DnaA C-terminal" evidence="13">
    <location>
        <begin position="385"/>
        <end position="453"/>
    </location>
</feature>
<evidence type="ECO:0000256" key="9">
    <source>
        <dbReference type="NCBIfam" id="TIGR00362"/>
    </source>
</evidence>
<evidence type="ECO:0000256" key="7">
    <source>
        <dbReference type="ARBA" id="ARBA00023125"/>
    </source>
</evidence>
<accession>A0AAW9MRV3</accession>
<feature type="region of interest" description="Domain III, AAA+ region" evidence="8">
    <location>
        <begin position="139"/>
        <end position="355"/>
    </location>
</feature>
<feature type="region of interest" description="Domain I, interacts with DnaA modulators" evidence="8">
    <location>
        <begin position="1"/>
        <end position="102"/>
    </location>
</feature>
<evidence type="ECO:0000256" key="6">
    <source>
        <dbReference type="ARBA" id="ARBA00023121"/>
    </source>
</evidence>
<dbReference type="InterPro" id="IPR010921">
    <property type="entry name" value="Trp_repressor/repl_initiator"/>
</dbReference>
<dbReference type="GO" id="GO:0008289">
    <property type="term" value="F:lipid binding"/>
    <property type="evidence" value="ECO:0007669"/>
    <property type="project" value="UniProtKB-KW"/>
</dbReference>
<dbReference type="Gene3D" id="3.40.50.300">
    <property type="entry name" value="P-loop containing nucleotide triphosphate hydrolases"/>
    <property type="match status" value="1"/>
</dbReference>
<dbReference type="CDD" id="cd06571">
    <property type="entry name" value="Bac_DnaA_C"/>
    <property type="match status" value="1"/>
</dbReference>
<dbReference type="InterPro" id="IPR001957">
    <property type="entry name" value="Chromosome_initiator_DnaA"/>
</dbReference>
<comment type="domain">
    <text evidence="8">Domain I is involved in oligomerization and binding regulators, domain II is flexibile and of varying length in different bacteria, domain III forms the AAA+ region, while domain IV binds dsDNA.</text>
</comment>
<evidence type="ECO:0000256" key="3">
    <source>
        <dbReference type="ARBA" id="ARBA00022705"/>
    </source>
</evidence>
<keyword evidence="5 8" id="KW-0067">ATP-binding</keyword>
<comment type="similarity">
    <text evidence="1 8 11">Belongs to the DnaA family.</text>
</comment>
<name>A0AAW9MRV3_9FIRM</name>
<dbReference type="PANTHER" id="PTHR30050">
    <property type="entry name" value="CHROMOSOMAL REPLICATION INITIATOR PROTEIN DNAA"/>
    <property type="match status" value="1"/>
</dbReference>
<evidence type="ECO:0000256" key="5">
    <source>
        <dbReference type="ARBA" id="ARBA00022840"/>
    </source>
</evidence>
<dbReference type="InterPro" id="IPR018312">
    <property type="entry name" value="Chromosome_initiator_DnaA_CS"/>
</dbReference>
<feature type="domain" description="AAA+ ATPase" evidence="12">
    <location>
        <begin position="172"/>
        <end position="300"/>
    </location>
</feature>
<dbReference type="SUPFAM" id="SSF52540">
    <property type="entry name" value="P-loop containing nucleoside triphosphate hydrolases"/>
    <property type="match status" value="1"/>
</dbReference>
<comment type="caution">
    <text evidence="14">The sequence shown here is derived from an EMBL/GenBank/DDBJ whole genome shotgun (WGS) entry which is preliminary data.</text>
</comment>
<dbReference type="Gene3D" id="1.10.8.60">
    <property type="match status" value="1"/>
</dbReference>
<dbReference type="SMART" id="SM00382">
    <property type="entry name" value="AAA"/>
    <property type="match status" value="1"/>
</dbReference>
<dbReference type="Gene3D" id="1.10.1750.10">
    <property type="match status" value="1"/>
</dbReference>
<feature type="binding site" evidence="8">
    <location>
        <position position="187"/>
    </location>
    <ligand>
        <name>ATP</name>
        <dbReference type="ChEBI" id="CHEBI:30616"/>
    </ligand>
</feature>
<comment type="function">
    <text evidence="8 10">Plays an essential role in the initiation and regulation of chromosomal replication. ATP-DnaA binds to the origin of replication (oriC) to initiate formation of the DNA replication initiation complex once per cell cycle. Binds the DnaA box (a 9 base pair repeat at the origin) and separates the double-stranded (ds)DNA. Forms a right-handed helical filament on oriC DNA; dsDNA binds to the exterior of the filament while single-stranded (ss)DNA is stabiized in the filament's interior. The ATP-DnaA-oriC complex binds and stabilizes one strand of the AT-rich DNA unwinding element (DUE), permitting loading of DNA polymerase. After initiation quickly degrades to an ADP-DnaA complex that is not apt for DNA replication. Binds acidic phospholipids.</text>
</comment>
<dbReference type="GO" id="GO:0005737">
    <property type="term" value="C:cytoplasm"/>
    <property type="evidence" value="ECO:0007669"/>
    <property type="project" value="UniProtKB-SubCell"/>
</dbReference>
<evidence type="ECO:0000256" key="4">
    <source>
        <dbReference type="ARBA" id="ARBA00022741"/>
    </source>
</evidence>
<dbReference type="HAMAP" id="MF_00377">
    <property type="entry name" value="DnaA_bact"/>
    <property type="match status" value="1"/>
</dbReference>
<keyword evidence="4 8" id="KW-0547">Nucleotide-binding</keyword>
<feature type="region of interest" description="Domain IV, binds dsDNA" evidence="8">
    <location>
        <begin position="356"/>
        <end position="477"/>
    </location>
</feature>
<sequence length="477" mass="55073">MDELALIWQNVTNYFKSELTEMIYNTWIGRLEPKSLENDVLTIHAPNEFTRNMINLKYADSMAKYLKSITSRDIKIYVTDPSMDNVEVSENDRENFDISSDETNAFNKDDLEKRNDESMVEDGLLKYDDSKDYKFEEIGLSDRYTFENFVAGKSNEFALSASIAVSKSPGRSFNPLFIYGGAGLGKTHLMHATAKAILERFPEKKVVYLSSESFTNELIRSINTRKNEEFRKKYRNIDVLLIDDIQFIAGKTGTQEEFFHTFNELYSNNKQIIISSDRPPKEIKTLEDRLVSRFEWGLIADIQKPDFETRVAILKNKVETEKIDIPEDVIEYIAMNVKVNIRELEGALLKVAAYKSLMKIENMNLDFAKEVLSKIISDTEEVEITIELIKNTIVSFYDLKENDLESKKRSKNIALPRQIGMYLSRKLTDLSLLKIASSFNRDHSTVIHGIDKIEDLVKTDNKVKDDIEKITEIIRSK</sequence>
<dbReference type="SUPFAM" id="SSF48295">
    <property type="entry name" value="TrpR-like"/>
    <property type="match status" value="1"/>
</dbReference>
<dbReference type="GO" id="GO:0005524">
    <property type="term" value="F:ATP binding"/>
    <property type="evidence" value="ECO:0007669"/>
    <property type="project" value="UniProtKB-UniRule"/>
</dbReference>
<evidence type="ECO:0000256" key="11">
    <source>
        <dbReference type="RuleBase" id="RU004227"/>
    </source>
</evidence>
<dbReference type="InterPro" id="IPR003593">
    <property type="entry name" value="AAA+_ATPase"/>
</dbReference>
<dbReference type="SMART" id="SM00760">
    <property type="entry name" value="Bac_DnaA_C"/>
    <property type="match status" value="1"/>
</dbReference>
<comment type="caution">
    <text evidence="8">Lacks conserved residue(s) required for the propagation of feature annotation.</text>
</comment>
<evidence type="ECO:0000256" key="2">
    <source>
        <dbReference type="ARBA" id="ARBA00022490"/>
    </source>
</evidence>
<organism evidence="14 15">
    <name type="scientific">Citroniella saccharovorans</name>
    <dbReference type="NCBI Taxonomy" id="2053367"/>
    <lineage>
        <taxon>Bacteria</taxon>
        <taxon>Bacillati</taxon>
        <taxon>Bacillota</taxon>
        <taxon>Tissierellia</taxon>
        <taxon>Tissierellales</taxon>
        <taxon>Peptoniphilaceae</taxon>
        <taxon>Citroniella</taxon>
    </lineage>
</organism>
<dbReference type="InterPro" id="IPR013159">
    <property type="entry name" value="DnaA_C"/>
</dbReference>
<dbReference type="CDD" id="cd00009">
    <property type="entry name" value="AAA"/>
    <property type="match status" value="1"/>
</dbReference>
<dbReference type="Gene3D" id="3.30.300.180">
    <property type="match status" value="1"/>
</dbReference>
<comment type="subcellular location">
    <subcellularLocation>
        <location evidence="8">Cytoplasm</location>
    </subcellularLocation>
</comment>
<keyword evidence="3 8" id="KW-0235">DNA replication</keyword>
<evidence type="ECO:0000256" key="1">
    <source>
        <dbReference type="ARBA" id="ARBA00006583"/>
    </source>
</evidence>
<keyword evidence="7 8" id="KW-0238">DNA-binding</keyword>
<dbReference type="Pfam" id="PF00308">
    <property type="entry name" value="Bac_DnaA"/>
    <property type="match status" value="1"/>
</dbReference>
<dbReference type="NCBIfam" id="TIGR00362">
    <property type="entry name" value="DnaA"/>
    <property type="match status" value="1"/>
</dbReference>
<dbReference type="InterPro" id="IPR013317">
    <property type="entry name" value="DnaA_dom"/>
</dbReference>
<keyword evidence="6 8" id="KW-0446">Lipid-binding</keyword>
<evidence type="ECO:0000259" key="13">
    <source>
        <dbReference type="SMART" id="SM00760"/>
    </source>
</evidence>
<keyword evidence="2 8" id="KW-0963">Cytoplasm</keyword>
<keyword evidence="15" id="KW-1185">Reference proteome</keyword>
<gene>
    <name evidence="8 14" type="primary">dnaA</name>
    <name evidence="14" type="ORF">VLK81_01425</name>
</gene>
<dbReference type="FunFam" id="3.40.50.300:FF:000668">
    <property type="entry name" value="Chromosomal replication initiator protein DnaA"/>
    <property type="match status" value="1"/>
</dbReference>
<dbReference type="PRINTS" id="PR00051">
    <property type="entry name" value="DNAA"/>
</dbReference>
<dbReference type="InterPro" id="IPR027417">
    <property type="entry name" value="P-loop_NTPase"/>
</dbReference>
<evidence type="ECO:0000256" key="10">
    <source>
        <dbReference type="RuleBase" id="RU000577"/>
    </source>
</evidence>
<evidence type="ECO:0000313" key="14">
    <source>
        <dbReference type="EMBL" id="MEB3428695.1"/>
    </source>
</evidence>